<feature type="signal peptide" evidence="1">
    <location>
        <begin position="1"/>
        <end position="24"/>
    </location>
</feature>
<keyword evidence="1" id="KW-0732">Signal</keyword>
<dbReference type="RefSeq" id="WP_296941165.1">
    <property type="nucleotide sequence ID" value="NZ_LT599032.1"/>
</dbReference>
<evidence type="ECO:0000256" key="1">
    <source>
        <dbReference type="SAM" id="SignalP"/>
    </source>
</evidence>
<feature type="chain" id="PRO_5012600633" description="PsbP C-terminal domain-containing protein" evidence="1">
    <location>
        <begin position="25"/>
        <end position="176"/>
    </location>
</feature>
<gene>
    <name evidence="2" type="ORF">KL86DYS1_20061</name>
</gene>
<evidence type="ECO:0008006" key="3">
    <source>
        <dbReference type="Google" id="ProtNLM"/>
    </source>
</evidence>
<organism evidence="2">
    <name type="scientific">uncultured Dysgonomonas sp</name>
    <dbReference type="NCBI Taxonomy" id="206096"/>
    <lineage>
        <taxon>Bacteria</taxon>
        <taxon>Pseudomonadati</taxon>
        <taxon>Bacteroidota</taxon>
        <taxon>Bacteroidia</taxon>
        <taxon>Bacteroidales</taxon>
        <taxon>Dysgonomonadaceae</taxon>
        <taxon>Dysgonomonas</taxon>
        <taxon>environmental samples</taxon>
    </lineage>
</organism>
<reference evidence="2" key="1">
    <citation type="submission" date="2016-04" db="EMBL/GenBank/DDBJ databases">
        <authorList>
            <person name="Evans L.H."/>
            <person name="Alamgir A."/>
            <person name="Owens N."/>
            <person name="Weber N.D."/>
            <person name="Virtaneva K."/>
            <person name="Barbian K."/>
            <person name="Babar A."/>
            <person name="Rosenke K."/>
        </authorList>
    </citation>
    <scope>NUCLEOTIDE SEQUENCE</scope>
    <source>
        <strain evidence="2">86-1</strain>
    </source>
</reference>
<name>A0A212JKG6_9BACT</name>
<protein>
    <recommendedName>
        <fullName evidence="3">PsbP C-terminal domain-containing protein</fullName>
    </recommendedName>
</protein>
<evidence type="ECO:0000313" key="2">
    <source>
        <dbReference type="EMBL" id="SBV99933.1"/>
    </source>
</evidence>
<proteinExistence type="predicted"/>
<dbReference type="EMBL" id="FLUM01000002">
    <property type="protein sequence ID" value="SBV99933.1"/>
    <property type="molecule type" value="Genomic_DNA"/>
</dbReference>
<sequence>MTKSIKLRLSTLILILLLPLASCKKQPDKELSYEGISFKYPSYWKVKTEKGAEGGVYIDAEERFSSETIFFVSVSPFETDHEEMLENYFSKLSQDFDVTKEPVTSGKFGQYRSSSVKYRMSKNREKAYGIIYAFDAEERTVLIIKQSNMEYELKHEKYKLMEDSFKVEEPIKDSIE</sequence>
<dbReference type="AlphaFoldDB" id="A0A212JKG6"/>
<accession>A0A212JKG6</accession>